<keyword evidence="4" id="KW-0802">TPR repeat</keyword>
<feature type="chain" id="PRO_5021919696" evidence="7">
    <location>
        <begin position="26"/>
        <end position="667"/>
    </location>
</feature>
<feature type="region of interest" description="Disordered" evidence="6">
    <location>
        <begin position="639"/>
        <end position="659"/>
    </location>
</feature>
<dbReference type="InterPro" id="IPR019734">
    <property type="entry name" value="TPR_rpt"/>
</dbReference>
<keyword evidence="10" id="KW-1185">Reference proteome</keyword>
<dbReference type="SUPFAM" id="SSF103088">
    <property type="entry name" value="OmpA-like"/>
    <property type="match status" value="1"/>
</dbReference>
<dbReference type="InterPro" id="IPR011659">
    <property type="entry name" value="WD40"/>
</dbReference>
<keyword evidence="3" id="KW-0998">Cell outer membrane</keyword>
<dbReference type="PRINTS" id="PR01021">
    <property type="entry name" value="OMPADOMAIN"/>
</dbReference>
<name>A0A512RGW1_9BACT</name>
<dbReference type="InterPro" id="IPR008969">
    <property type="entry name" value="CarboxyPept-like_regulatory"/>
</dbReference>
<feature type="repeat" description="TPR" evidence="4">
    <location>
        <begin position="87"/>
        <end position="120"/>
    </location>
</feature>
<feature type="domain" description="OmpA-like" evidence="8">
    <location>
        <begin position="546"/>
        <end position="667"/>
    </location>
</feature>
<sequence>MMNFMKRFTLILLLVSICMAGTLHAQQYIYDYKRTADSYFEKKDYYSAAQYYSKALGTFTIKPGEYKPYLLDKSGKNKKQKKLKDYEQVVYRLAESYRMYNDFANAEKWYAEAVNFDPVQFPLVRYWYGVCLRAASKYEDALTQFQLFRQSYKGYDDYSTRTAIEIANCEFAIREMALPPKYEVIRVAGDINQGGANYAPVPVSNNTVYFTSSRPDSTLIEKKDNPFVNTLYVATGGDNSFEANEKLSVPMEEGMEQGVAALAPDGNTLYLTRWTVKNGAKHSAIYRSVRQGNEWSAPQPLDANVNVAGYSSKEPFISPDGKYFLFSSNRPGGMGKFDLWYCTINSSGGLSNAANFGTAINTKDQENAPFFDPAKEVLVFSTDGRTGFGGLDFFSSKGNFGSWSTPENMGYPLNSAKDDLYFASIFPKNALQKGYISSDRESVCCLEIFAVKRKVKMAGGMVLDCETGQPLEGAKITLLDSTQRNILEKQTTGVAGNYMFEVEMNRKYKVLIEKENYFSKNFNFDSEQLSMVDSMMNPSVCLKRFEIDKPIVINDIFYDYNKASLRPESKLILDSLYYLLLDNPKMEIELGAHTDSKGTDAYNLKLSDARAKACVDYLIGKGIQQNRVISKGYGEARPVAPNTLPNGKDNPEGRQLNRRTEFKVLRN</sequence>
<dbReference type="InterPro" id="IPR050330">
    <property type="entry name" value="Bact_OuterMem_StrucFunc"/>
</dbReference>
<dbReference type="InterPro" id="IPR006664">
    <property type="entry name" value="OMP_bac"/>
</dbReference>
<dbReference type="SUPFAM" id="SSF82171">
    <property type="entry name" value="DPP6 N-terminal domain-like"/>
    <property type="match status" value="1"/>
</dbReference>
<keyword evidence="2 5" id="KW-0472">Membrane</keyword>
<dbReference type="InterPro" id="IPR006665">
    <property type="entry name" value="OmpA-like"/>
</dbReference>
<reference evidence="9 10" key="1">
    <citation type="submission" date="2019-07" db="EMBL/GenBank/DDBJ databases">
        <title>Whole genome shotgun sequence of Chitinophaga cymbidii NBRC 109752.</title>
        <authorList>
            <person name="Hosoyama A."/>
            <person name="Uohara A."/>
            <person name="Ohji S."/>
            <person name="Ichikawa N."/>
        </authorList>
    </citation>
    <scope>NUCLEOTIDE SEQUENCE [LARGE SCALE GENOMIC DNA]</scope>
    <source>
        <strain evidence="9 10">NBRC 109752</strain>
    </source>
</reference>
<dbReference type="PANTHER" id="PTHR30329:SF21">
    <property type="entry name" value="LIPOPROTEIN YIAD-RELATED"/>
    <property type="match status" value="1"/>
</dbReference>
<dbReference type="InterPro" id="IPR011042">
    <property type="entry name" value="6-blade_b-propeller_TolB-like"/>
</dbReference>
<dbReference type="Proteomes" id="UP000321436">
    <property type="component" value="Unassembled WGS sequence"/>
</dbReference>
<evidence type="ECO:0000256" key="5">
    <source>
        <dbReference type="PROSITE-ProRule" id="PRU00473"/>
    </source>
</evidence>
<evidence type="ECO:0000256" key="4">
    <source>
        <dbReference type="PROSITE-ProRule" id="PRU00339"/>
    </source>
</evidence>
<gene>
    <name evidence="9" type="ORF">CCY01nite_11990</name>
</gene>
<evidence type="ECO:0000256" key="1">
    <source>
        <dbReference type="ARBA" id="ARBA00004442"/>
    </source>
</evidence>
<evidence type="ECO:0000256" key="7">
    <source>
        <dbReference type="SAM" id="SignalP"/>
    </source>
</evidence>
<dbReference type="SUPFAM" id="SSF49464">
    <property type="entry name" value="Carboxypeptidase regulatory domain-like"/>
    <property type="match status" value="1"/>
</dbReference>
<evidence type="ECO:0000256" key="2">
    <source>
        <dbReference type="ARBA" id="ARBA00023136"/>
    </source>
</evidence>
<dbReference type="InterPro" id="IPR036737">
    <property type="entry name" value="OmpA-like_sf"/>
</dbReference>
<dbReference type="Gene3D" id="2.60.40.1120">
    <property type="entry name" value="Carboxypeptidase-like, regulatory domain"/>
    <property type="match status" value="1"/>
</dbReference>
<dbReference type="SUPFAM" id="SSF48452">
    <property type="entry name" value="TPR-like"/>
    <property type="match status" value="1"/>
</dbReference>
<dbReference type="Gene3D" id="3.30.1330.60">
    <property type="entry name" value="OmpA-like domain"/>
    <property type="match status" value="1"/>
</dbReference>
<comment type="subcellular location">
    <subcellularLocation>
        <location evidence="1">Cell outer membrane</location>
    </subcellularLocation>
</comment>
<keyword evidence="7" id="KW-0732">Signal</keyword>
<feature type="signal peptide" evidence="7">
    <location>
        <begin position="1"/>
        <end position="25"/>
    </location>
</feature>
<dbReference type="PROSITE" id="PS51123">
    <property type="entry name" value="OMPA_2"/>
    <property type="match status" value="1"/>
</dbReference>
<evidence type="ECO:0000256" key="6">
    <source>
        <dbReference type="SAM" id="MobiDB-lite"/>
    </source>
</evidence>
<organism evidence="9 10">
    <name type="scientific">Chitinophaga cymbidii</name>
    <dbReference type="NCBI Taxonomy" id="1096750"/>
    <lineage>
        <taxon>Bacteria</taxon>
        <taxon>Pseudomonadati</taxon>
        <taxon>Bacteroidota</taxon>
        <taxon>Chitinophagia</taxon>
        <taxon>Chitinophagales</taxon>
        <taxon>Chitinophagaceae</taxon>
        <taxon>Chitinophaga</taxon>
    </lineage>
</organism>
<comment type="caution">
    <text evidence="9">The sequence shown here is derived from an EMBL/GenBank/DDBJ whole genome shotgun (WGS) entry which is preliminary data.</text>
</comment>
<dbReference type="CDD" id="cd07185">
    <property type="entry name" value="OmpA_C-like"/>
    <property type="match status" value="1"/>
</dbReference>
<evidence type="ECO:0000313" key="9">
    <source>
        <dbReference type="EMBL" id="GEP94939.1"/>
    </source>
</evidence>
<dbReference type="Gene3D" id="1.25.40.10">
    <property type="entry name" value="Tetratricopeptide repeat domain"/>
    <property type="match status" value="1"/>
</dbReference>
<dbReference type="GO" id="GO:0009279">
    <property type="term" value="C:cell outer membrane"/>
    <property type="evidence" value="ECO:0007669"/>
    <property type="project" value="UniProtKB-SubCell"/>
</dbReference>
<evidence type="ECO:0000259" key="8">
    <source>
        <dbReference type="PROSITE" id="PS51123"/>
    </source>
</evidence>
<evidence type="ECO:0000256" key="3">
    <source>
        <dbReference type="ARBA" id="ARBA00023237"/>
    </source>
</evidence>
<dbReference type="Pfam" id="PF07676">
    <property type="entry name" value="PD40"/>
    <property type="match status" value="1"/>
</dbReference>
<dbReference type="PROSITE" id="PS50005">
    <property type="entry name" value="TPR"/>
    <property type="match status" value="1"/>
</dbReference>
<proteinExistence type="predicted"/>
<dbReference type="EMBL" id="BKAU01000001">
    <property type="protein sequence ID" value="GEP94939.1"/>
    <property type="molecule type" value="Genomic_DNA"/>
</dbReference>
<accession>A0A512RGW1</accession>
<dbReference type="Gene3D" id="2.120.10.30">
    <property type="entry name" value="TolB, C-terminal domain"/>
    <property type="match status" value="1"/>
</dbReference>
<dbReference type="AlphaFoldDB" id="A0A512RGW1"/>
<dbReference type="InterPro" id="IPR011990">
    <property type="entry name" value="TPR-like_helical_dom_sf"/>
</dbReference>
<evidence type="ECO:0000313" key="10">
    <source>
        <dbReference type="Proteomes" id="UP000321436"/>
    </source>
</evidence>
<dbReference type="PANTHER" id="PTHR30329">
    <property type="entry name" value="STATOR ELEMENT OF FLAGELLAR MOTOR COMPLEX"/>
    <property type="match status" value="1"/>
</dbReference>
<dbReference type="Pfam" id="PF00691">
    <property type="entry name" value="OmpA"/>
    <property type="match status" value="1"/>
</dbReference>
<protein>
    <submittedName>
        <fullName evidence="9">Cell envelope biogenesis protein OmpA</fullName>
    </submittedName>
</protein>